<organism evidence="3 4">
    <name type="scientific">Plasmodiophora brassicae</name>
    <name type="common">Clubroot disease agent</name>
    <dbReference type="NCBI Taxonomy" id="37360"/>
    <lineage>
        <taxon>Eukaryota</taxon>
        <taxon>Sar</taxon>
        <taxon>Rhizaria</taxon>
        <taxon>Endomyxa</taxon>
        <taxon>Phytomyxea</taxon>
        <taxon>Plasmodiophorida</taxon>
        <taxon>Plasmodiophoridae</taxon>
        <taxon>Plasmodiophora</taxon>
    </lineage>
</organism>
<feature type="transmembrane region" description="Helical" evidence="1">
    <location>
        <begin position="174"/>
        <end position="194"/>
    </location>
</feature>
<dbReference type="PANTHER" id="PTHR10677:SF3">
    <property type="entry name" value="FI07626P-RELATED"/>
    <property type="match status" value="1"/>
</dbReference>
<dbReference type="GO" id="GO:0005829">
    <property type="term" value="C:cytosol"/>
    <property type="evidence" value="ECO:0007669"/>
    <property type="project" value="TreeGrafter"/>
</dbReference>
<keyword evidence="1" id="KW-0472">Membrane</keyword>
<feature type="transmembrane region" description="Helical" evidence="1">
    <location>
        <begin position="296"/>
        <end position="316"/>
    </location>
</feature>
<dbReference type="PANTHER" id="PTHR10677">
    <property type="entry name" value="UBIQUILIN"/>
    <property type="match status" value="1"/>
</dbReference>
<keyword evidence="3" id="KW-0496">Mitochondrion</keyword>
<dbReference type="GO" id="GO:0031593">
    <property type="term" value="F:polyubiquitin modification-dependent protein binding"/>
    <property type="evidence" value="ECO:0007669"/>
    <property type="project" value="TreeGrafter"/>
</dbReference>
<accession>A0A3P3YBP9</accession>
<feature type="transmembrane region" description="Helical" evidence="1">
    <location>
        <begin position="147"/>
        <end position="168"/>
    </location>
</feature>
<evidence type="ECO:0000259" key="2">
    <source>
        <dbReference type="PROSITE" id="PS50053"/>
    </source>
</evidence>
<dbReference type="EMBL" id="OVEO01000008">
    <property type="protein sequence ID" value="SPQ97559.1"/>
    <property type="molecule type" value="Genomic_DNA"/>
</dbReference>
<reference evidence="3 4" key="1">
    <citation type="submission" date="2018-03" db="EMBL/GenBank/DDBJ databases">
        <authorList>
            <person name="Fogelqvist J."/>
        </authorList>
    </citation>
    <scope>NUCLEOTIDE SEQUENCE [LARGE SCALE GENOMIC DNA]</scope>
</reference>
<name>A0A3P3YBP9_PLABS</name>
<keyword evidence="1" id="KW-1133">Transmembrane helix</keyword>
<feature type="transmembrane region" description="Helical" evidence="1">
    <location>
        <begin position="510"/>
        <end position="530"/>
    </location>
</feature>
<dbReference type="InterPro" id="IPR015496">
    <property type="entry name" value="Ubiquilin"/>
</dbReference>
<geneLocation type="mitochondrion" evidence="3"/>
<feature type="transmembrane region" description="Helical" evidence="1">
    <location>
        <begin position="227"/>
        <end position="248"/>
    </location>
</feature>
<evidence type="ECO:0000256" key="1">
    <source>
        <dbReference type="SAM" id="Phobius"/>
    </source>
</evidence>
<dbReference type="AlphaFoldDB" id="A0A3P3YBP9"/>
<dbReference type="SUPFAM" id="SSF54236">
    <property type="entry name" value="Ubiquitin-like"/>
    <property type="match status" value="1"/>
</dbReference>
<feature type="transmembrane region" description="Helical" evidence="1">
    <location>
        <begin position="354"/>
        <end position="374"/>
    </location>
</feature>
<protein>
    <recommendedName>
        <fullName evidence="2">Ubiquitin-like domain-containing protein</fullName>
    </recommendedName>
</protein>
<feature type="transmembrane region" description="Helical" evidence="1">
    <location>
        <begin position="479"/>
        <end position="498"/>
    </location>
</feature>
<gene>
    <name evidence="3" type="ORF">PLBR_LOCUS4774</name>
</gene>
<feature type="transmembrane region" description="Helical" evidence="1">
    <location>
        <begin position="380"/>
        <end position="404"/>
    </location>
</feature>
<dbReference type="SMART" id="SM00213">
    <property type="entry name" value="UBQ"/>
    <property type="match status" value="1"/>
</dbReference>
<dbReference type="Proteomes" id="UP000290189">
    <property type="component" value="Unassembled WGS sequence"/>
</dbReference>
<dbReference type="CDD" id="cd17039">
    <property type="entry name" value="Ubl_ubiquitin_like"/>
    <property type="match status" value="1"/>
</dbReference>
<dbReference type="Gene3D" id="3.10.20.90">
    <property type="entry name" value="Phosphatidylinositol 3-kinase Catalytic Subunit, Chain A, domain 1"/>
    <property type="match status" value="1"/>
</dbReference>
<feature type="transmembrane region" description="Helical" evidence="1">
    <location>
        <begin position="425"/>
        <end position="448"/>
    </location>
</feature>
<keyword evidence="1" id="KW-0812">Transmembrane</keyword>
<dbReference type="PROSITE" id="PS50053">
    <property type="entry name" value="UBIQUITIN_2"/>
    <property type="match status" value="1"/>
</dbReference>
<feature type="domain" description="Ubiquitin-like" evidence="2">
    <location>
        <begin position="1"/>
        <end position="73"/>
    </location>
</feature>
<proteinExistence type="predicted"/>
<dbReference type="GO" id="GO:0006511">
    <property type="term" value="P:ubiquitin-dependent protein catabolic process"/>
    <property type="evidence" value="ECO:0007669"/>
    <property type="project" value="TreeGrafter"/>
</dbReference>
<evidence type="ECO:0000313" key="4">
    <source>
        <dbReference type="Proteomes" id="UP000290189"/>
    </source>
</evidence>
<feature type="transmembrane region" description="Helical" evidence="1">
    <location>
        <begin position="201"/>
        <end position="221"/>
    </location>
</feature>
<feature type="transmembrane region" description="Helical" evidence="1">
    <location>
        <begin position="454"/>
        <end position="472"/>
    </location>
</feature>
<sequence length="556" mass="61066">MLVSVRSVTGQTLAVHNVDESGAVLDLKRSIEHQHNVPSHLQRIIYAGRELDDNATLAASGIVDSTLVQLVVRPDRPVSDEAFARMMQEHEIEQAAHDPNGQPVAVPYTLEQIQVMQRLNAGVSSHMSTTSADDDMKALSAYVHSKTVIMFVLIDTFVLWYALIFLRLPLVGGIVQYVVLVAAFIVPFVGYVGAKFYRTGLLALYSAYVAVNAVYRIYLIAAYSSGGIVVFFESIGVVMEFIILAITLRFIRVIRQLAGSDLTLLVAGVHEKEVVKVNAAVPESDASMAYSYQRNVMPLVLIDTIGLWTLFYIVAWQTTWMASWRIAAAGLVVVVSPCAGWIGIRQYRPACLHLYLVYLVGITAFRTFMVTVMLDNIVVAGIGVISAVVQLIILVAVARFAYVLHRVMPEDQLALRLGMHDCQRIRAVLILAGIDTIVLWYTVIYLLWPLTGGTVQYVIVVAVSIVPVVAYVGAKFYRISLLALYSLYAASNGAYRIYSIAACPSSDLVVFETVSVIMEATILATVLQLIGDIRKLTDGDLALLVAGLHEAQHRNT</sequence>
<evidence type="ECO:0000313" key="3">
    <source>
        <dbReference type="EMBL" id="SPQ97559.1"/>
    </source>
</evidence>
<feature type="transmembrane region" description="Helical" evidence="1">
    <location>
        <begin position="322"/>
        <end position="342"/>
    </location>
</feature>
<dbReference type="InterPro" id="IPR029071">
    <property type="entry name" value="Ubiquitin-like_domsf"/>
</dbReference>
<dbReference type="Pfam" id="PF00240">
    <property type="entry name" value="ubiquitin"/>
    <property type="match status" value="1"/>
</dbReference>
<dbReference type="InterPro" id="IPR000626">
    <property type="entry name" value="Ubiquitin-like_dom"/>
</dbReference>